<organism evidence="1 2">
    <name type="scientific">Babesia divergens</name>
    <dbReference type="NCBI Taxonomy" id="32595"/>
    <lineage>
        <taxon>Eukaryota</taxon>
        <taxon>Sar</taxon>
        <taxon>Alveolata</taxon>
        <taxon>Apicomplexa</taxon>
        <taxon>Aconoidasida</taxon>
        <taxon>Piroplasmida</taxon>
        <taxon>Babesiidae</taxon>
        <taxon>Babesia</taxon>
    </lineage>
</organism>
<protein>
    <submittedName>
        <fullName evidence="1">Uncharacterized protein</fullName>
    </submittedName>
</protein>
<proteinExistence type="predicted"/>
<reference evidence="1" key="1">
    <citation type="journal article" date="2014" name="Nucleic Acids Res.">
        <title>The evolutionary dynamics of variant antigen genes in Babesia reveal a history of genomic innovation underlying host-parasite interaction.</title>
        <authorList>
            <person name="Jackson A.P."/>
            <person name="Otto T.D."/>
            <person name="Darby A."/>
            <person name="Ramaprasad A."/>
            <person name="Xia D."/>
            <person name="Echaide I.E."/>
            <person name="Farber M."/>
            <person name="Gahlot S."/>
            <person name="Gamble J."/>
            <person name="Gupta D."/>
            <person name="Gupta Y."/>
            <person name="Jackson L."/>
            <person name="Malandrin L."/>
            <person name="Malas T.B."/>
            <person name="Moussa E."/>
            <person name="Nair M."/>
            <person name="Reid A.J."/>
            <person name="Sanders M."/>
            <person name="Sharma J."/>
            <person name="Tracey A."/>
            <person name="Quail M.A."/>
            <person name="Weir W."/>
            <person name="Wastling J.M."/>
            <person name="Hall N."/>
            <person name="Willadsen P."/>
            <person name="Lingelbach K."/>
            <person name="Shiels B."/>
            <person name="Tait A."/>
            <person name="Berriman M."/>
            <person name="Allred D.R."/>
            <person name="Pain A."/>
        </authorList>
    </citation>
    <scope>NUCLEOTIDE SEQUENCE</scope>
    <source>
        <strain evidence="1">1802A</strain>
    </source>
</reference>
<dbReference type="Proteomes" id="UP001195914">
    <property type="component" value="Unassembled WGS sequence"/>
</dbReference>
<gene>
    <name evidence="1" type="ORF">X943_000883</name>
</gene>
<name>A0AAD9GJC8_BABDI</name>
<dbReference type="AlphaFoldDB" id="A0AAD9GJC8"/>
<evidence type="ECO:0000313" key="1">
    <source>
        <dbReference type="EMBL" id="KAK1939542.1"/>
    </source>
</evidence>
<comment type="caution">
    <text evidence="1">The sequence shown here is derived from an EMBL/GenBank/DDBJ whole genome shotgun (WGS) entry which is preliminary data.</text>
</comment>
<sequence>MTHGTMHSFGDILLKCNDSRVALKVASAPGKDSIVKIEIDRSISSLIGPKDVLEALQSCDFEGDSADIVIKGTTYDCKFVEPKAAVFALGKTPQSSEDISERYLGTLCVFPKGCAPHKAAEVDDMAIYIVISSQESKSWQHEPSYRKFRKPVPFGYQEAPASQ</sequence>
<dbReference type="EMBL" id="JAHBMH010000007">
    <property type="protein sequence ID" value="KAK1939542.1"/>
    <property type="molecule type" value="Genomic_DNA"/>
</dbReference>
<accession>A0AAD9GJC8</accession>
<keyword evidence="2" id="KW-1185">Reference proteome</keyword>
<evidence type="ECO:0000313" key="2">
    <source>
        <dbReference type="Proteomes" id="UP001195914"/>
    </source>
</evidence>
<reference evidence="1" key="2">
    <citation type="submission" date="2021-05" db="EMBL/GenBank/DDBJ databases">
        <authorList>
            <person name="Pain A."/>
        </authorList>
    </citation>
    <scope>NUCLEOTIDE SEQUENCE</scope>
    <source>
        <strain evidence="1">1802A</strain>
    </source>
</reference>